<organism evidence="2 3">
    <name type="scientific">Chaetoceros tenuissimus</name>
    <dbReference type="NCBI Taxonomy" id="426638"/>
    <lineage>
        <taxon>Eukaryota</taxon>
        <taxon>Sar</taxon>
        <taxon>Stramenopiles</taxon>
        <taxon>Ochrophyta</taxon>
        <taxon>Bacillariophyta</taxon>
        <taxon>Coscinodiscophyceae</taxon>
        <taxon>Chaetocerotophycidae</taxon>
        <taxon>Chaetocerotales</taxon>
        <taxon>Chaetocerotaceae</taxon>
        <taxon>Chaetoceros</taxon>
    </lineage>
</organism>
<comment type="caution">
    <text evidence="2">The sequence shown here is derived from an EMBL/GenBank/DDBJ whole genome shotgun (WGS) entry which is preliminary data.</text>
</comment>
<gene>
    <name evidence="2" type="ORF">CTEN210_12319</name>
</gene>
<proteinExistence type="predicted"/>
<sequence>MLREYIYIALGKHEVTGMKNFHHVNNTNILLEKATSAPSSKTPKSTKSPGAAASSSATASMSAASVAAGALVWFSL</sequence>
<dbReference type="EMBL" id="BLLK01000051">
    <property type="protein sequence ID" value="GFH55843.1"/>
    <property type="molecule type" value="Genomic_DNA"/>
</dbReference>
<name>A0AAD3D195_9STRA</name>
<evidence type="ECO:0000256" key="1">
    <source>
        <dbReference type="SAM" id="MobiDB-lite"/>
    </source>
</evidence>
<accession>A0AAD3D195</accession>
<feature type="region of interest" description="Disordered" evidence="1">
    <location>
        <begin position="34"/>
        <end position="54"/>
    </location>
</feature>
<protein>
    <submittedName>
        <fullName evidence="2">Uncharacterized protein</fullName>
    </submittedName>
</protein>
<dbReference type="AlphaFoldDB" id="A0AAD3D195"/>
<evidence type="ECO:0000313" key="3">
    <source>
        <dbReference type="Proteomes" id="UP001054902"/>
    </source>
</evidence>
<reference evidence="2 3" key="1">
    <citation type="journal article" date="2021" name="Sci. Rep.">
        <title>The genome of the diatom Chaetoceros tenuissimus carries an ancient integrated fragment of an extant virus.</title>
        <authorList>
            <person name="Hongo Y."/>
            <person name="Kimura K."/>
            <person name="Takaki Y."/>
            <person name="Yoshida Y."/>
            <person name="Baba S."/>
            <person name="Kobayashi G."/>
            <person name="Nagasaki K."/>
            <person name="Hano T."/>
            <person name="Tomaru Y."/>
        </authorList>
    </citation>
    <scope>NUCLEOTIDE SEQUENCE [LARGE SCALE GENOMIC DNA]</scope>
    <source>
        <strain evidence="2 3">NIES-3715</strain>
    </source>
</reference>
<dbReference type="Proteomes" id="UP001054902">
    <property type="component" value="Unassembled WGS sequence"/>
</dbReference>
<evidence type="ECO:0000313" key="2">
    <source>
        <dbReference type="EMBL" id="GFH55843.1"/>
    </source>
</evidence>
<keyword evidence="3" id="KW-1185">Reference proteome</keyword>